<name>A0A117UU32_9SPHN</name>
<dbReference type="SUPFAM" id="SSF51735">
    <property type="entry name" value="NAD(P)-binding Rossmann-fold domains"/>
    <property type="match status" value="1"/>
</dbReference>
<dbReference type="AlphaFoldDB" id="A0A117UU32"/>
<keyword evidence="4" id="KW-1185">Reference proteome</keyword>
<dbReference type="PANTHER" id="PTHR44154">
    <property type="entry name" value="QUINONE OXIDOREDUCTASE"/>
    <property type="match status" value="1"/>
</dbReference>
<sequence length="329" mass="34302">MRAVWYEETGPAAVVLRLGEMETPHPGPGEVRVRLRASGINPSDVKSRAGLRGPIAFPRVIPHSDGAGEIDAVGEGVSSARIGSWVWVWNAAYRRPFGTCAEHVCLPQEQAVPLPARTSFEAGACLGIPASTACHAVFADGDVAGRTVLVTGGAGAVGHYAIQLARWGGARVIATVSGAEKARAAEAAGAHAVVNYREGEVAAAILAANHGKPVDRVVEVELGGNLSVTSAVIGEGGVIAAYGSMADAEPKLPFYPLMFRHVSLRMLLVYLLSGRERAEVIRRLTNALEQGALNHAIAATFDLSESARAHEAVESGTLIGNTVITIPCV</sequence>
<dbReference type="Pfam" id="PF00107">
    <property type="entry name" value="ADH_zinc_N"/>
    <property type="match status" value="1"/>
</dbReference>
<dbReference type="InterPro" id="IPR020843">
    <property type="entry name" value="ER"/>
</dbReference>
<dbReference type="Gene3D" id="3.40.50.720">
    <property type="entry name" value="NAD(P)-binding Rossmann-like Domain"/>
    <property type="match status" value="1"/>
</dbReference>
<dbReference type="InterPro" id="IPR036291">
    <property type="entry name" value="NAD(P)-bd_dom_sf"/>
</dbReference>
<dbReference type="CDD" id="cd08253">
    <property type="entry name" value="zeta_crystallin"/>
    <property type="match status" value="1"/>
</dbReference>
<comment type="caution">
    <text evidence="3">The sequence shown here is derived from an EMBL/GenBank/DDBJ whole genome shotgun (WGS) entry which is preliminary data.</text>
</comment>
<dbReference type="Proteomes" id="UP000058012">
    <property type="component" value="Unassembled WGS sequence"/>
</dbReference>
<organism evidence="3 4">
    <name type="scientific">Novosphingobium fuchskuhlense</name>
    <dbReference type="NCBI Taxonomy" id="1117702"/>
    <lineage>
        <taxon>Bacteria</taxon>
        <taxon>Pseudomonadati</taxon>
        <taxon>Pseudomonadota</taxon>
        <taxon>Alphaproteobacteria</taxon>
        <taxon>Sphingomonadales</taxon>
        <taxon>Sphingomonadaceae</taxon>
        <taxon>Novosphingobium</taxon>
    </lineage>
</organism>
<dbReference type="InterPro" id="IPR011032">
    <property type="entry name" value="GroES-like_sf"/>
</dbReference>
<dbReference type="Gene3D" id="3.90.180.10">
    <property type="entry name" value="Medium-chain alcohol dehydrogenases, catalytic domain"/>
    <property type="match status" value="1"/>
</dbReference>
<gene>
    <name evidence="3" type="ORF">AQZ52_13825</name>
</gene>
<dbReference type="RefSeq" id="WP_067911853.1">
    <property type="nucleotide sequence ID" value="NZ_KQ954245.1"/>
</dbReference>
<dbReference type="SMART" id="SM00829">
    <property type="entry name" value="PKS_ER"/>
    <property type="match status" value="1"/>
</dbReference>
<proteinExistence type="predicted"/>
<protein>
    <recommendedName>
        <fullName evidence="2">Enoyl reductase (ER) domain-containing protein</fullName>
    </recommendedName>
</protein>
<dbReference type="EMBL" id="LLZS01000008">
    <property type="protein sequence ID" value="KUR70891.1"/>
    <property type="molecule type" value="Genomic_DNA"/>
</dbReference>
<dbReference type="PANTHER" id="PTHR44154:SF1">
    <property type="entry name" value="QUINONE OXIDOREDUCTASE"/>
    <property type="match status" value="1"/>
</dbReference>
<dbReference type="InterPro" id="IPR013154">
    <property type="entry name" value="ADH-like_N"/>
</dbReference>
<evidence type="ECO:0000313" key="4">
    <source>
        <dbReference type="Proteomes" id="UP000058012"/>
    </source>
</evidence>
<evidence type="ECO:0000313" key="3">
    <source>
        <dbReference type="EMBL" id="KUR70891.1"/>
    </source>
</evidence>
<dbReference type="SUPFAM" id="SSF50129">
    <property type="entry name" value="GroES-like"/>
    <property type="match status" value="1"/>
</dbReference>
<keyword evidence="1" id="KW-0521">NADP</keyword>
<dbReference type="Pfam" id="PF08240">
    <property type="entry name" value="ADH_N"/>
    <property type="match status" value="1"/>
</dbReference>
<evidence type="ECO:0000259" key="2">
    <source>
        <dbReference type="SMART" id="SM00829"/>
    </source>
</evidence>
<dbReference type="STRING" id="1117702.AQZ52_13825"/>
<dbReference type="InterPro" id="IPR013149">
    <property type="entry name" value="ADH-like_C"/>
</dbReference>
<dbReference type="InterPro" id="IPR051603">
    <property type="entry name" value="Zinc-ADH_QOR/CCCR"/>
</dbReference>
<dbReference type="GO" id="GO:0016491">
    <property type="term" value="F:oxidoreductase activity"/>
    <property type="evidence" value="ECO:0007669"/>
    <property type="project" value="InterPro"/>
</dbReference>
<evidence type="ECO:0000256" key="1">
    <source>
        <dbReference type="ARBA" id="ARBA00022857"/>
    </source>
</evidence>
<reference evidence="3 4" key="1">
    <citation type="submission" date="2015-10" db="EMBL/GenBank/DDBJ databases">
        <title>Draft genome sequence of Novosphingobium fuchskuhlense DSM 25065 isolated from a surface water sample of the southwest basin of Lake Grosse Fuchskuhle.</title>
        <authorList>
            <person name="Ruckert C."/>
            <person name="Winkler A."/>
            <person name="Glaeser J."/>
            <person name="Grossart H.-P."/>
            <person name="Kalinowski J."/>
            <person name="Glaeser S."/>
        </authorList>
    </citation>
    <scope>NUCLEOTIDE SEQUENCE [LARGE SCALE GENOMIC DNA]</scope>
    <source>
        <strain evidence="3 4">FNE08-7</strain>
    </source>
</reference>
<dbReference type="OrthoDB" id="9792321at2"/>
<feature type="domain" description="Enoyl reductase (ER)" evidence="2">
    <location>
        <begin position="13"/>
        <end position="324"/>
    </location>
</feature>
<accession>A0A117UU32</accession>